<dbReference type="GO" id="GO:0003677">
    <property type="term" value="F:DNA binding"/>
    <property type="evidence" value="ECO:0007669"/>
    <property type="project" value="InterPro"/>
</dbReference>
<keyword evidence="8" id="KW-1185">Reference proteome</keyword>
<evidence type="ECO:0000313" key="7">
    <source>
        <dbReference type="EMBL" id="CAC5339839.1"/>
    </source>
</evidence>
<dbReference type="Proteomes" id="UP000196521">
    <property type="component" value="Unassembled WGS sequence"/>
</dbReference>
<evidence type="ECO:0000256" key="2">
    <source>
        <dbReference type="ARBA" id="ARBA00022801"/>
    </source>
</evidence>
<gene>
    <name evidence="7" type="ORF">PLAN_MP40014</name>
</gene>
<dbReference type="InterPro" id="IPR027785">
    <property type="entry name" value="UvrD-like_helicase_C"/>
</dbReference>
<evidence type="ECO:0000313" key="8">
    <source>
        <dbReference type="Proteomes" id="UP000196521"/>
    </source>
</evidence>
<dbReference type="RefSeq" id="WP_237747656.1">
    <property type="nucleotide sequence ID" value="NZ_CZCZ02000003.1"/>
</dbReference>
<dbReference type="Gene3D" id="3.40.50.300">
    <property type="entry name" value="P-loop containing nucleotide triphosphate hydrolases"/>
    <property type="match status" value="1"/>
</dbReference>
<dbReference type="PANTHER" id="PTHR11070">
    <property type="entry name" value="UVRD / RECB / PCRA DNA HELICASE FAMILY MEMBER"/>
    <property type="match status" value="1"/>
</dbReference>
<dbReference type="GO" id="GO:0005829">
    <property type="term" value="C:cytosol"/>
    <property type="evidence" value="ECO:0007669"/>
    <property type="project" value="TreeGrafter"/>
</dbReference>
<dbReference type="InterPro" id="IPR014017">
    <property type="entry name" value="DNA_helicase_UvrD-like_C"/>
</dbReference>
<dbReference type="Pfam" id="PF13538">
    <property type="entry name" value="UvrD_C_2"/>
    <property type="match status" value="1"/>
</dbReference>
<evidence type="ECO:0000259" key="5">
    <source>
        <dbReference type="Pfam" id="PF13361"/>
    </source>
</evidence>
<keyword evidence="1" id="KW-0547">Nucleotide-binding</keyword>
<dbReference type="GO" id="GO:0005524">
    <property type="term" value="F:ATP binding"/>
    <property type="evidence" value="ECO:0007669"/>
    <property type="project" value="UniProtKB-KW"/>
</dbReference>
<keyword evidence="2" id="KW-0378">Hydrolase</keyword>
<organism evidence="7 8">
    <name type="scientific">Planktothrix rubescens CCAP 1459/22</name>
    <dbReference type="NCBI Taxonomy" id="329571"/>
    <lineage>
        <taxon>Bacteria</taxon>
        <taxon>Bacillati</taxon>
        <taxon>Cyanobacteriota</taxon>
        <taxon>Cyanophyceae</taxon>
        <taxon>Oscillatoriophycideae</taxon>
        <taxon>Oscillatoriales</taxon>
        <taxon>Microcoleaceae</taxon>
        <taxon>Planktothrix</taxon>
    </lineage>
</organism>
<sequence>MKQLSLFDEPKFSLNQRPKLKMTVEQLTDWKTQIFNHQQLILTQQPPQQTTLFDLAPVHCDPDLINPFSLQVHNSQFYRGKETGDRILTALEELPLDQRWDAVFVDEAHTFAPSWFRCCVAALKSPEDGDLMIVSDGSQSLYERQKFSWKSVGIKAQGRTRKLNQNYRNTQEILSAAWNVVQSLSAQDEDIDEDDVAFPIVEPRAALRTGQRPLLHLAANRQAEVESAIAQIQQLLTKGYESKDIAIIYRYKARYEQEPFDFLTEQLEQLGMGYYWVNQDKREYSNRRPGVRIITAKSSLGLEFKAVLILWVQQFGVGNEAEGRRELYVSMTRAKEELHLFGSGNFQVLQNLKSLEGLDSTELCSAIA</sequence>
<dbReference type="Pfam" id="PF13361">
    <property type="entry name" value="UvrD_C"/>
    <property type="match status" value="1"/>
</dbReference>
<feature type="domain" description="UvrD-like helicase C-terminal" evidence="5">
    <location>
        <begin position="162"/>
        <end position="279"/>
    </location>
</feature>
<dbReference type="EMBL" id="CZCZ02000003">
    <property type="protein sequence ID" value="CAC5339839.1"/>
    <property type="molecule type" value="Genomic_DNA"/>
</dbReference>
<dbReference type="SUPFAM" id="SSF52540">
    <property type="entry name" value="P-loop containing nucleoside triphosphate hydrolases"/>
    <property type="match status" value="1"/>
</dbReference>
<protein>
    <submittedName>
        <fullName evidence="7">Uncharacterized protein</fullName>
    </submittedName>
</protein>
<dbReference type="InterPro" id="IPR000212">
    <property type="entry name" value="DNA_helicase_UvrD/REP"/>
</dbReference>
<dbReference type="GO" id="GO:0016787">
    <property type="term" value="F:hydrolase activity"/>
    <property type="evidence" value="ECO:0007669"/>
    <property type="project" value="UniProtKB-KW"/>
</dbReference>
<evidence type="ECO:0000256" key="4">
    <source>
        <dbReference type="ARBA" id="ARBA00022840"/>
    </source>
</evidence>
<dbReference type="GO" id="GO:0043138">
    <property type="term" value="F:3'-5' DNA helicase activity"/>
    <property type="evidence" value="ECO:0007669"/>
    <property type="project" value="TreeGrafter"/>
</dbReference>
<keyword evidence="3" id="KW-0347">Helicase</keyword>
<keyword evidence="4" id="KW-0067">ATP-binding</keyword>
<evidence type="ECO:0000259" key="6">
    <source>
        <dbReference type="Pfam" id="PF13538"/>
    </source>
</evidence>
<dbReference type="GO" id="GO:0000725">
    <property type="term" value="P:recombinational repair"/>
    <property type="evidence" value="ECO:0007669"/>
    <property type="project" value="TreeGrafter"/>
</dbReference>
<dbReference type="InterPro" id="IPR027417">
    <property type="entry name" value="P-loop_NTPase"/>
</dbReference>
<dbReference type="AlphaFoldDB" id="A0A6J7ZEU2"/>
<proteinExistence type="predicted"/>
<name>A0A6J7ZEU2_PLARU</name>
<evidence type="ECO:0000256" key="3">
    <source>
        <dbReference type="ARBA" id="ARBA00022806"/>
    </source>
</evidence>
<evidence type="ECO:0000256" key="1">
    <source>
        <dbReference type="ARBA" id="ARBA00022741"/>
    </source>
</evidence>
<reference evidence="7" key="1">
    <citation type="submission" date="2020-05" db="EMBL/GenBank/DDBJ databases">
        <authorList>
            <consortium name="Genoscope - CEA"/>
            <person name="William W."/>
        </authorList>
    </citation>
    <scope>NUCLEOTIDE SEQUENCE [LARGE SCALE GENOMIC DNA]</scope>
    <source>
        <strain evidence="7">PCC 7821</strain>
    </source>
</reference>
<accession>A0A6J7ZEU2</accession>
<comment type="caution">
    <text evidence="7">The sequence shown here is derived from an EMBL/GenBank/DDBJ whole genome shotgun (WGS) entry which is preliminary data.</text>
</comment>
<dbReference type="PANTHER" id="PTHR11070:SF45">
    <property type="entry name" value="DNA 3'-5' HELICASE"/>
    <property type="match status" value="1"/>
</dbReference>
<feature type="domain" description="UvrD-like helicase C-terminal" evidence="6">
    <location>
        <begin position="291"/>
        <end position="340"/>
    </location>
</feature>